<name>A0A0M3QUW5_DROBS</name>
<gene>
    <name evidence="1" type="ORF">Dbus_chr2Rg922</name>
</gene>
<evidence type="ECO:0000313" key="2">
    <source>
        <dbReference type="Proteomes" id="UP000494163"/>
    </source>
</evidence>
<proteinExistence type="predicted"/>
<evidence type="ECO:0000313" key="1">
    <source>
        <dbReference type="EMBL" id="ALC41343.1"/>
    </source>
</evidence>
<sequence>MTPMDVYYSLYSSKASIKLKCCHRL</sequence>
<dbReference type="EMBL" id="CP012524">
    <property type="protein sequence ID" value="ALC41343.1"/>
    <property type="molecule type" value="Genomic_DNA"/>
</dbReference>
<organism evidence="1 2">
    <name type="scientific">Drosophila busckii</name>
    <name type="common">Fruit fly</name>
    <dbReference type="NCBI Taxonomy" id="30019"/>
    <lineage>
        <taxon>Eukaryota</taxon>
        <taxon>Metazoa</taxon>
        <taxon>Ecdysozoa</taxon>
        <taxon>Arthropoda</taxon>
        <taxon>Hexapoda</taxon>
        <taxon>Insecta</taxon>
        <taxon>Pterygota</taxon>
        <taxon>Neoptera</taxon>
        <taxon>Endopterygota</taxon>
        <taxon>Diptera</taxon>
        <taxon>Brachycera</taxon>
        <taxon>Muscomorpha</taxon>
        <taxon>Ephydroidea</taxon>
        <taxon>Drosophilidae</taxon>
        <taxon>Drosophila</taxon>
    </lineage>
</organism>
<dbReference type="AlphaFoldDB" id="A0A0M3QUW5"/>
<protein>
    <submittedName>
        <fullName evidence="1">Maker61</fullName>
    </submittedName>
</protein>
<keyword evidence="2" id="KW-1185">Reference proteome</keyword>
<accession>A0A0M3QUW5</accession>
<reference evidence="1 2" key="1">
    <citation type="submission" date="2015-08" db="EMBL/GenBank/DDBJ databases">
        <title>Ancestral chromatin configuration constrains chromatin evolution on differentiating sex chromosomes in Drosophila.</title>
        <authorList>
            <person name="Zhou Q."/>
            <person name="Bachtrog D."/>
        </authorList>
    </citation>
    <scope>NUCLEOTIDE SEQUENCE [LARGE SCALE GENOMIC DNA]</scope>
    <source>
        <tissue evidence="1">Whole larvae</tissue>
    </source>
</reference>
<dbReference type="Proteomes" id="UP000494163">
    <property type="component" value="Chromosome 2R"/>
</dbReference>